<dbReference type="CTD" id="20319451"/>
<feature type="region of interest" description="Disordered" evidence="1">
    <location>
        <begin position="90"/>
        <end position="140"/>
    </location>
</feature>
<evidence type="ECO:0000259" key="2">
    <source>
        <dbReference type="Pfam" id="PF07716"/>
    </source>
</evidence>
<dbReference type="AlphaFoldDB" id="A0A075AFG6"/>
<dbReference type="GeneID" id="20319451"/>
<dbReference type="Gene3D" id="1.20.5.170">
    <property type="match status" value="1"/>
</dbReference>
<keyword evidence="4" id="KW-1185">Reference proteome</keyword>
<evidence type="ECO:0000313" key="4">
    <source>
        <dbReference type="Proteomes" id="UP000054324"/>
    </source>
</evidence>
<feature type="domain" description="BZIP" evidence="2">
    <location>
        <begin position="141"/>
        <end position="171"/>
    </location>
</feature>
<dbReference type="GO" id="GO:0003700">
    <property type="term" value="F:DNA-binding transcription factor activity"/>
    <property type="evidence" value="ECO:0007669"/>
    <property type="project" value="InterPro"/>
</dbReference>
<gene>
    <name evidence="3" type="ORF">T265_05269</name>
</gene>
<protein>
    <recommendedName>
        <fullName evidence="2">BZIP domain-containing protein</fullName>
    </recommendedName>
</protein>
<dbReference type="Proteomes" id="UP000054324">
    <property type="component" value="Unassembled WGS sequence"/>
</dbReference>
<evidence type="ECO:0000256" key="1">
    <source>
        <dbReference type="SAM" id="MobiDB-lite"/>
    </source>
</evidence>
<sequence length="205" mass="23617">MCYADYKTLHMHSNLIQRPASVSRTHNYTRHTHECSRCRLPWPLMVIVRPVSTCNAECEASTIPGSLVYSQAMARHAHNRARCHLLRKREHSGLANSGPRGLKAPEVSKADSPDFSESSTSGSERRAYTRTNQTQRSAPNYLRLRSRNNEAVKRFRQKSKNQTRSLEDEIARHGPYVLLEPKLDCFREIHSFANQFGFHERISRL</sequence>
<dbReference type="Pfam" id="PF07716">
    <property type="entry name" value="bZIP_2"/>
    <property type="match status" value="1"/>
</dbReference>
<dbReference type="InterPro" id="IPR046347">
    <property type="entry name" value="bZIP_sf"/>
</dbReference>
<dbReference type="EMBL" id="KL596716">
    <property type="protein sequence ID" value="KER27709.1"/>
    <property type="molecule type" value="Genomic_DNA"/>
</dbReference>
<feature type="compositionally biased region" description="Polar residues" evidence="1">
    <location>
        <begin position="129"/>
        <end position="138"/>
    </location>
</feature>
<dbReference type="RefSeq" id="XP_009168508.1">
    <property type="nucleotide sequence ID" value="XM_009170244.1"/>
</dbReference>
<dbReference type="SUPFAM" id="SSF57959">
    <property type="entry name" value="Leucine zipper domain"/>
    <property type="match status" value="1"/>
</dbReference>
<evidence type="ECO:0000313" key="3">
    <source>
        <dbReference type="EMBL" id="KER27709.1"/>
    </source>
</evidence>
<dbReference type="KEGG" id="ovi:T265_05269"/>
<reference evidence="3 4" key="1">
    <citation type="submission" date="2013-11" db="EMBL/GenBank/DDBJ databases">
        <title>Opisthorchis viverrini - life in the bile duct.</title>
        <authorList>
            <person name="Young N.D."/>
            <person name="Nagarajan N."/>
            <person name="Lin S.J."/>
            <person name="Korhonen P.K."/>
            <person name="Jex A.R."/>
            <person name="Hall R.S."/>
            <person name="Safavi-Hemami H."/>
            <person name="Kaewkong W."/>
            <person name="Bertrand D."/>
            <person name="Gao S."/>
            <person name="Seet Q."/>
            <person name="Wongkham S."/>
            <person name="Teh B.T."/>
            <person name="Wongkham C."/>
            <person name="Intapan P.M."/>
            <person name="Maleewong W."/>
            <person name="Yang X."/>
            <person name="Hu M."/>
            <person name="Wang Z."/>
            <person name="Hofmann A."/>
            <person name="Sternberg P.W."/>
            <person name="Tan P."/>
            <person name="Wang J."/>
            <person name="Gasser R.B."/>
        </authorList>
    </citation>
    <scope>NUCLEOTIDE SEQUENCE [LARGE SCALE GENOMIC DNA]</scope>
</reference>
<organism evidence="3 4">
    <name type="scientific">Opisthorchis viverrini</name>
    <name type="common">Southeast Asian liver fluke</name>
    <dbReference type="NCBI Taxonomy" id="6198"/>
    <lineage>
        <taxon>Eukaryota</taxon>
        <taxon>Metazoa</taxon>
        <taxon>Spiralia</taxon>
        <taxon>Lophotrochozoa</taxon>
        <taxon>Platyhelminthes</taxon>
        <taxon>Trematoda</taxon>
        <taxon>Digenea</taxon>
        <taxon>Opisthorchiida</taxon>
        <taxon>Opisthorchiata</taxon>
        <taxon>Opisthorchiidae</taxon>
        <taxon>Opisthorchis</taxon>
    </lineage>
</organism>
<name>A0A075AFG6_OPIVI</name>
<proteinExistence type="predicted"/>
<accession>A0A075AFG6</accession>
<dbReference type="InterPro" id="IPR004827">
    <property type="entry name" value="bZIP"/>
</dbReference>
<dbReference type="OrthoDB" id="6236025at2759"/>